<keyword evidence="3" id="KW-1185">Reference proteome</keyword>
<feature type="transmembrane region" description="Helical" evidence="1">
    <location>
        <begin position="6"/>
        <end position="24"/>
    </location>
</feature>
<keyword evidence="1" id="KW-0472">Membrane</keyword>
<keyword evidence="1" id="KW-1133">Transmembrane helix</keyword>
<evidence type="ECO:0000313" key="3">
    <source>
        <dbReference type="Proteomes" id="UP001501116"/>
    </source>
</evidence>
<evidence type="ECO:0000256" key="1">
    <source>
        <dbReference type="SAM" id="Phobius"/>
    </source>
</evidence>
<accession>A0ABN2SXH5</accession>
<gene>
    <name evidence="2" type="ORF">GCM10009754_86800</name>
</gene>
<keyword evidence="1" id="KW-0812">Transmembrane</keyword>
<evidence type="ECO:0000313" key="2">
    <source>
        <dbReference type="EMBL" id="GAA1994076.1"/>
    </source>
</evidence>
<proteinExistence type="predicted"/>
<reference evidence="2 3" key="1">
    <citation type="journal article" date="2019" name="Int. J. Syst. Evol. Microbiol.">
        <title>The Global Catalogue of Microorganisms (GCM) 10K type strain sequencing project: providing services to taxonomists for standard genome sequencing and annotation.</title>
        <authorList>
            <consortium name="The Broad Institute Genomics Platform"/>
            <consortium name="The Broad Institute Genome Sequencing Center for Infectious Disease"/>
            <person name="Wu L."/>
            <person name="Ma J."/>
        </authorList>
    </citation>
    <scope>NUCLEOTIDE SEQUENCE [LARGE SCALE GENOMIC DNA]</scope>
    <source>
        <strain evidence="2 3">JCM 14545</strain>
    </source>
</reference>
<dbReference type="EMBL" id="BAAANN010000077">
    <property type="protein sequence ID" value="GAA1994076.1"/>
    <property type="molecule type" value="Genomic_DNA"/>
</dbReference>
<comment type="caution">
    <text evidence="2">The sequence shown here is derived from an EMBL/GenBank/DDBJ whole genome shotgun (WGS) entry which is preliminary data.</text>
</comment>
<protein>
    <submittedName>
        <fullName evidence="2">Uncharacterized protein</fullName>
    </submittedName>
</protein>
<sequence length="44" mass="5006">MSDIGYTILLISVFVVLAMALRLAEHRLRHRDDADQTAGRRPAR</sequence>
<dbReference type="RefSeq" id="WP_344432058.1">
    <property type="nucleotide sequence ID" value="NZ_BAAANN010000077.1"/>
</dbReference>
<name>A0ABN2SXH5_9PSEU</name>
<dbReference type="Proteomes" id="UP001501116">
    <property type="component" value="Unassembled WGS sequence"/>
</dbReference>
<organism evidence="2 3">
    <name type="scientific">Amycolatopsis minnesotensis</name>
    <dbReference type="NCBI Taxonomy" id="337894"/>
    <lineage>
        <taxon>Bacteria</taxon>
        <taxon>Bacillati</taxon>
        <taxon>Actinomycetota</taxon>
        <taxon>Actinomycetes</taxon>
        <taxon>Pseudonocardiales</taxon>
        <taxon>Pseudonocardiaceae</taxon>
        <taxon>Amycolatopsis</taxon>
    </lineage>
</organism>